<evidence type="ECO:0000313" key="3">
    <source>
        <dbReference type="Proteomes" id="UP000232638"/>
    </source>
</evidence>
<dbReference type="OrthoDB" id="534700at2"/>
<dbReference type="Pfam" id="PF19936">
    <property type="entry name" value="DUF6399"/>
    <property type="match status" value="1"/>
</dbReference>
<gene>
    <name evidence="2" type="ORF">THSYN_04905</name>
</gene>
<sequence length="558" mass="61142">MKHRSRLERAEQRGAAVARLATGQPQRHVAAELGVARSTLQDWCKPTPVGAAPAVLAAFVATPEGVQWLHQVVVAAHFVITLHGGAGVRMVCEFLKLSGLSAFVGASYGTHQALNAALEEMVVAVAREQRAALAVGMPHRAITACEDETFHPQILLVMLEPVSNFLLREQYAADRTAATWTQALRAGLDGLNVTVIQGTSDEATALRRHIQTDCAAHHSPDLFHVQQEVSKGTSLHLVRHVKQAGASVAAAQTSLDAERATAQAYDAQSPRPRGRPPAFAPRIEAALAVVVQAEADQVQAQARQAEARELVRELGTLYHPYELEQGQAQPVARIAQRFADVWTRLQQLADAADLPTRARERLAKAQCLTIQFLATITFFFATVQAKVEALNLPPAVELALLTQLIPALYLERVANRSTLAEPRHRLHALSRQLLEPLRQRDHPLQALPEAERARLEQVAGDCADLFQRSSSSVEGRNGQLSLHHHGRHRLSDRKLEALTAVHNFHLRRPDGTTAAERFFGRAHETLFAQVLQRMPLPPPPARRRPRPPKPPALLPVAA</sequence>
<accession>A0A2K8U438</accession>
<dbReference type="KEGG" id="tsy:THSYN_04905"/>
<organism evidence="2 3">
    <name type="scientific">Candidatus Thiodictyon syntrophicum</name>
    <dbReference type="NCBI Taxonomy" id="1166950"/>
    <lineage>
        <taxon>Bacteria</taxon>
        <taxon>Pseudomonadati</taxon>
        <taxon>Pseudomonadota</taxon>
        <taxon>Gammaproteobacteria</taxon>
        <taxon>Chromatiales</taxon>
        <taxon>Chromatiaceae</taxon>
        <taxon>Thiodictyon</taxon>
    </lineage>
</organism>
<evidence type="ECO:0000256" key="1">
    <source>
        <dbReference type="SAM" id="MobiDB-lite"/>
    </source>
</evidence>
<dbReference type="Proteomes" id="UP000232638">
    <property type="component" value="Chromosome"/>
</dbReference>
<dbReference type="AlphaFoldDB" id="A0A2K8U438"/>
<feature type="compositionally biased region" description="Pro residues" evidence="1">
    <location>
        <begin position="548"/>
        <end position="558"/>
    </location>
</feature>
<dbReference type="RefSeq" id="WP_100918156.1">
    <property type="nucleotide sequence ID" value="NZ_CP020370.1"/>
</dbReference>
<dbReference type="InterPro" id="IPR045650">
    <property type="entry name" value="DUF6399"/>
</dbReference>
<protein>
    <submittedName>
        <fullName evidence="2">Uncharacterized protein</fullName>
    </submittedName>
</protein>
<dbReference type="InterPro" id="IPR036388">
    <property type="entry name" value="WH-like_DNA-bd_sf"/>
</dbReference>
<dbReference type="Gene3D" id="1.10.10.10">
    <property type="entry name" value="Winged helix-like DNA-binding domain superfamily/Winged helix DNA-binding domain"/>
    <property type="match status" value="1"/>
</dbReference>
<name>A0A2K8U438_9GAMM</name>
<reference evidence="2 3" key="1">
    <citation type="submission" date="2017-03" db="EMBL/GenBank/DDBJ databases">
        <title>Complete genome sequence of Candidatus 'Thiodictyon syntrophicum' sp. nov. strain Cad16T, a photolithoautotroph purple sulfur bacterium isolated from an alpine meromictic lake.</title>
        <authorList>
            <person name="Luedin S.M."/>
            <person name="Pothier J.F."/>
            <person name="Danza F."/>
            <person name="Storelli N."/>
            <person name="Wittwer M."/>
            <person name="Tonolla M."/>
        </authorList>
    </citation>
    <scope>NUCLEOTIDE SEQUENCE [LARGE SCALE GENOMIC DNA]</scope>
    <source>
        <strain evidence="2 3">Cad16T</strain>
    </source>
</reference>
<evidence type="ECO:0000313" key="2">
    <source>
        <dbReference type="EMBL" id="AUB80356.1"/>
    </source>
</evidence>
<dbReference type="EMBL" id="CP020370">
    <property type="protein sequence ID" value="AUB80356.1"/>
    <property type="molecule type" value="Genomic_DNA"/>
</dbReference>
<proteinExistence type="predicted"/>
<keyword evidence="3" id="KW-1185">Reference proteome</keyword>
<feature type="region of interest" description="Disordered" evidence="1">
    <location>
        <begin position="534"/>
        <end position="558"/>
    </location>
</feature>